<dbReference type="EMBL" id="BLXT01000945">
    <property type="protein sequence ID" value="GFN81761.1"/>
    <property type="molecule type" value="Genomic_DNA"/>
</dbReference>
<proteinExistence type="predicted"/>
<dbReference type="Proteomes" id="UP000735302">
    <property type="component" value="Unassembled WGS sequence"/>
</dbReference>
<accession>A0AAV3YH53</accession>
<comment type="caution">
    <text evidence="1">The sequence shown here is derived from an EMBL/GenBank/DDBJ whole genome shotgun (WGS) entry which is preliminary data.</text>
</comment>
<gene>
    <name evidence="1" type="ORF">PoB_000826700</name>
</gene>
<keyword evidence="2" id="KW-1185">Reference proteome</keyword>
<name>A0AAV3YH53_9GAST</name>
<dbReference type="AlphaFoldDB" id="A0AAV3YH53"/>
<reference evidence="1 2" key="1">
    <citation type="journal article" date="2021" name="Elife">
        <title>Chloroplast acquisition without the gene transfer in kleptoplastic sea slugs, Plakobranchus ocellatus.</title>
        <authorList>
            <person name="Maeda T."/>
            <person name="Takahashi S."/>
            <person name="Yoshida T."/>
            <person name="Shimamura S."/>
            <person name="Takaki Y."/>
            <person name="Nagai Y."/>
            <person name="Toyoda A."/>
            <person name="Suzuki Y."/>
            <person name="Arimoto A."/>
            <person name="Ishii H."/>
            <person name="Satoh N."/>
            <person name="Nishiyama T."/>
            <person name="Hasebe M."/>
            <person name="Maruyama T."/>
            <person name="Minagawa J."/>
            <person name="Obokata J."/>
            <person name="Shigenobu S."/>
        </authorList>
    </citation>
    <scope>NUCLEOTIDE SEQUENCE [LARGE SCALE GENOMIC DNA]</scope>
</reference>
<evidence type="ECO:0000313" key="1">
    <source>
        <dbReference type="EMBL" id="GFN81761.1"/>
    </source>
</evidence>
<protein>
    <submittedName>
        <fullName evidence="1">Uncharacterized protein</fullName>
    </submittedName>
</protein>
<sequence length="175" mass="19357">MKDSKTKDIFQRRNPSGGVEACRTTAILVSSTSPIVSCAAATSEKLKETEKHFPGHEQSWFKARQERRAAPSLVQPLWRLSEGPNVTYGDENVQTFLLRFSAEKHIILLDHPRGGGCAAVVSQHILTSQRVGFFFLASSPKLVPCPASAERLRNPLKQTSFSNTNGEIEGFQFRG</sequence>
<evidence type="ECO:0000313" key="2">
    <source>
        <dbReference type="Proteomes" id="UP000735302"/>
    </source>
</evidence>
<organism evidence="1 2">
    <name type="scientific">Plakobranchus ocellatus</name>
    <dbReference type="NCBI Taxonomy" id="259542"/>
    <lineage>
        <taxon>Eukaryota</taxon>
        <taxon>Metazoa</taxon>
        <taxon>Spiralia</taxon>
        <taxon>Lophotrochozoa</taxon>
        <taxon>Mollusca</taxon>
        <taxon>Gastropoda</taxon>
        <taxon>Heterobranchia</taxon>
        <taxon>Euthyneura</taxon>
        <taxon>Panpulmonata</taxon>
        <taxon>Sacoglossa</taxon>
        <taxon>Placobranchoidea</taxon>
        <taxon>Plakobranchidae</taxon>
        <taxon>Plakobranchus</taxon>
    </lineage>
</organism>